<dbReference type="Proteomes" id="UP000236884">
    <property type="component" value="Chromosome"/>
</dbReference>
<organism evidence="1 2">
    <name type="scientific">Variibacter gotjawalensis</name>
    <dbReference type="NCBI Taxonomy" id="1333996"/>
    <lineage>
        <taxon>Bacteria</taxon>
        <taxon>Pseudomonadati</taxon>
        <taxon>Pseudomonadota</taxon>
        <taxon>Alphaproteobacteria</taxon>
        <taxon>Hyphomicrobiales</taxon>
        <taxon>Nitrobacteraceae</taxon>
        <taxon>Variibacter</taxon>
    </lineage>
</organism>
<dbReference type="AlphaFoldDB" id="A0A0S3PYN0"/>
<proteinExistence type="predicted"/>
<gene>
    <name evidence="1" type="ORF">GJW-30_1_03589</name>
</gene>
<protein>
    <submittedName>
        <fullName evidence="1">Uncharacterized protein</fullName>
    </submittedName>
</protein>
<dbReference type="KEGG" id="vgo:GJW-30_1_03589"/>
<name>A0A0S3PYN0_9BRAD</name>
<accession>A0A0S3PYN0</accession>
<evidence type="ECO:0000313" key="2">
    <source>
        <dbReference type="Proteomes" id="UP000236884"/>
    </source>
</evidence>
<evidence type="ECO:0000313" key="1">
    <source>
        <dbReference type="EMBL" id="BAT61039.1"/>
    </source>
</evidence>
<dbReference type="RefSeq" id="WP_096357747.1">
    <property type="nucleotide sequence ID" value="NZ_AP014946.1"/>
</dbReference>
<dbReference type="EMBL" id="AP014946">
    <property type="protein sequence ID" value="BAT61039.1"/>
    <property type="molecule type" value="Genomic_DNA"/>
</dbReference>
<sequence length="62" mass="6806">MIRAGKFSFPGAGELILVRPGAEPFRASGYAFDVRPSRDSDNATHSMLRELIAIRRDGGRKS</sequence>
<reference evidence="1 2" key="1">
    <citation type="submission" date="2015-08" db="EMBL/GenBank/DDBJ databases">
        <title>Investigation of the bacterial diversity of lava forest soil.</title>
        <authorList>
            <person name="Lee J.S."/>
        </authorList>
    </citation>
    <scope>NUCLEOTIDE SEQUENCE [LARGE SCALE GENOMIC DNA]</scope>
    <source>
        <strain evidence="1 2">GJW-30</strain>
    </source>
</reference>
<keyword evidence="2" id="KW-1185">Reference proteome</keyword>